<reference evidence="3" key="1">
    <citation type="submission" date="2017-02" db="EMBL/GenBank/DDBJ databases">
        <authorList>
            <person name="Tafer H."/>
            <person name="Lopandic K."/>
        </authorList>
    </citation>
    <scope>NUCLEOTIDE SEQUENCE [LARGE SCALE GENOMIC DNA]</scope>
    <source>
        <strain evidence="3">CBS 366.77</strain>
    </source>
</reference>
<organism evidence="2 3">
    <name type="scientific">Aspergillus sclerotialis</name>
    <dbReference type="NCBI Taxonomy" id="2070753"/>
    <lineage>
        <taxon>Eukaryota</taxon>
        <taxon>Fungi</taxon>
        <taxon>Dikarya</taxon>
        <taxon>Ascomycota</taxon>
        <taxon>Pezizomycotina</taxon>
        <taxon>Eurotiomycetes</taxon>
        <taxon>Eurotiomycetidae</taxon>
        <taxon>Eurotiales</taxon>
        <taxon>Aspergillaceae</taxon>
        <taxon>Aspergillus</taxon>
        <taxon>Aspergillus subgen. Polypaecilum</taxon>
    </lineage>
</organism>
<protein>
    <submittedName>
        <fullName evidence="2">DnaJ domain protein</fullName>
    </submittedName>
</protein>
<dbReference type="Gene3D" id="2.60.260.20">
    <property type="entry name" value="Urease metallochaperone UreE, N-terminal domain"/>
    <property type="match status" value="1"/>
</dbReference>
<evidence type="ECO:0000256" key="1">
    <source>
        <dbReference type="SAM" id="SignalP"/>
    </source>
</evidence>
<accession>A0A3A2Z5F0</accession>
<dbReference type="EMBL" id="MVGC01000997">
    <property type="protein sequence ID" value="RJE17413.1"/>
    <property type="molecule type" value="Genomic_DNA"/>
</dbReference>
<evidence type="ECO:0000313" key="3">
    <source>
        <dbReference type="Proteomes" id="UP000266188"/>
    </source>
</evidence>
<dbReference type="AlphaFoldDB" id="A0A3A2Z5F0"/>
<evidence type="ECO:0000313" key="2">
    <source>
        <dbReference type="EMBL" id="RJE17413.1"/>
    </source>
</evidence>
<feature type="signal peptide" evidence="1">
    <location>
        <begin position="1"/>
        <end position="28"/>
    </location>
</feature>
<dbReference type="Proteomes" id="UP000266188">
    <property type="component" value="Unassembled WGS sequence"/>
</dbReference>
<keyword evidence="1" id="KW-0732">Signal</keyword>
<dbReference type="STRING" id="2070753.A0A3A2Z5F0"/>
<proteinExistence type="predicted"/>
<feature type="chain" id="PRO_5017352003" evidence="1">
    <location>
        <begin position="29"/>
        <end position="148"/>
    </location>
</feature>
<sequence length="148" mass="15061">MPDGMPGGGFGGMPGGFSLEACLVVVVAVPVHSTSQPEVVQEASASRIPTDIFAQFAEVVLAAAGGGGGAGGGEDAEDIFNLFSGLGGGARGAGSRRGTGNFARHARPQTPEVTVIERPLPVTLEELYKGAHKKMKIKRKTFNPQGSG</sequence>
<keyword evidence="3" id="KW-1185">Reference proteome</keyword>
<comment type="caution">
    <text evidence="2">The sequence shown here is derived from an EMBL/GenBank/DDBJ whole genome shotgun (WGS) entry which is preliminary data.</text>
</comment>
<name>A0A3A2Z5F0_9EURO</name>
<gene>
    <name evidence="2" type="ORF">PHISCL_10249</name>
</gene>
<dbReference type="OrthoDB" id="550424at2759"/>